<dbReference type="RefSeq" id="WP_408128227.1">
    <property type="nucleotide sequence ID" value="NZ_JAQQDH010000002.1"/>
</dbReference>
<organism evidence="2 3">
    <name type="scientific">Paraburkholderia strydomiana</name>
    <dbReference type="NCBI Taxonomy" id="1245417"/>
    <lineage>
        <taxon>Bacteria</taxon>
        <taxon>Pseudomonadati</taxon>
        <taxon>Pseudomonadota</taxon>
        <taxon>Betaproteobacteria</taxon>
        <taxon>Burkholderiales</taxon>
        <taxon>Burkholderiaceae</taxon>
        <taxon>Paraburkholderia</taxon>
    </lineage>
</organism>
<evidence type="ECO:0000313" key="2">
    <source>
        <dbReference type="EMBL" id="MFM0443627.1"/>
    </source>
</evidence>
<keyword evidence="3" id="KW-1185">Reference proteome</keyword>
<sequence length="305" mass="33854">MNELAHGDDPLERRLGRPVAEALGFFYPETRPRKEILVAPIGAFIFSFYKISTDENEEDDTELGLTVLACLLYVYCEDIMEAVRGRLAAGEARLRLTEIRSMLARGSLDAAIYIARYVGVDESSEEFAKIRSNIVRLQEHPVYQVLRRRSEEASDVNKLIRYSVTKEKVSSWDDRSAAAYSKLSTKDAVLVRGVDRFVTAVLGTLSLIVWALQLAPSLWLMSTAHAEATVAAPTPSPTKPFTPPLGISPAIWSTMVLAAFALLMTFAALAIWQGYFARKKNERAARFAERFGTLLLGAFFGHSVA</sequence>
<protein>
    <recommendedName>
        <fullName evidence="4">Type II secretion system protein GspF domain-containing protein</fullName>
    </recommendedName>
</protein>
<evidence type="ECO:0000313" key="3">
    <source>
        <dbReference type="Proteomes" id="UP001629288"/>
    </source>
</evidence>
<comment type="caution">
    <text evidence="2">The sequence shown here is derived from an EMBL/GenBank/DDBJ whole genome shotgun (WGS) entry which is preliminary data.</text>
</comment>
<feature type="transmembrane region" description="Helical" evidence="1">
    <location>
        <begin position="250"/>
        <end position="275"/>
    </location>
</feature>
<evidence type="ECO:0000256" key="1">
    <source>
        <dbReference type="SAM" id="Phobius"/>
    </source>
</evidence>
<name>A0ABW9BY07_9BURK</name>
<dbReference type="Proteomes" id="UP001629288">
    <property type="component" value="Unassembled WGS sequence"/>
</dbReference>
<keyword evidence="1" id="KW-1133">Transmembrane helix</keyword>
<keyword evidence="1" id="KW-0472">Membrane</keyword>
<gene>
    <name evidence="2" type="ORF">PQR00_08500</name>
</gene>
<keyword evidence="1" id="KW-0812">Transmembrane</keyword>
<dbReference type="EMBL" id="JAQQDH010000002">
    <property type="protein sequence ID" value="MFM0443627.1"/>
    <property type="molecule type" value="Genomic_DNA"/>
</dbReference>
<reference evidence="2 3" key="1">
    <citation type="journal article" date="2024" name="Chem. Sci.">
        <title>Discovery of megapolipeptins by genome mining of a Burkholderiales bacteria collection.</title>
        <authorList>
            <person name="Paulo B.S."/>
            <person name="Recchia M.J.J."/>
            <person name="Lee S."/>
            <person name="Fergusson C.H."/>
            <person name="Romanowski S.B."/>
            <person name="Hernandez A."/>
            <person name="Krull N."/>
            <person name="Liu D.Y."/>
            <person name="Cavanagh H."/>
            <person name="Bos A."/>
            <person name="Gray C.A."/>
            <person name="Murphy B.T."/>
            <person name="Linington R.G."/>
            <person name="Eustaquio A.S."/>
        </authorList>
    </citation>
    <scope>NUCLEOTIDE SEQUENCE [LARGE SCALE GENOMIC DNA]</scope>
    <source>
        <strain evidence="2 3">RL17-379-BIB-C</strain>
    </source>
</reference>
<feature type="transmembrane region" description="Helical" evidence="1">
    <location>
        <begin position="197"/>
        <end position="215"/>
    </location>
</feature>
<proteinExistence type="predicted"/>
<evidence type="ECO:0008006" key="4">
    <source>
        <dbReference type="Google" id="ProtNLM"/>
    </source>
</evidence>
<accession>A0ABW9BY07</accession>